<dbReference type="AlphaFoldDB" id="S5SRL4"/>
<sequence>MTAMLFDLHGVLLRRPTEEDQRHLEHALGVSDTQQFRHTLQEMASALDVGELSESRWWSTVSPHADNEEIDAREAFEAACAGYINPDPEAVAAALGLIDAGHLCGVLANVSIGLAVRMRRDLPWLADFDAVAFSCDLALPATAPESFSVAVEAMGAPMRETLYVSANPGHVAAAEAVGLQGLLYDGPESLRRLP</sequence>
<name>S5SRL4_9CORY</name>
<evidence type="ECO:0000313" key="2">
    <source>
        <dbReference type="Proteomes" id="UP000015388"/>
    </source>
</evidence>
<accession>S5SRL4</accession>
<keyword evidence="2" id="KW-1185">Reference proteome</keyword>
<protein>
    <submittedName>
        <fullName evidence="1">Phosphoglycolate phosphatase</fullName>
    </submittedName>
</protein>
<dbReference type="InterPro" id="IPR023214">
    <property type="entry name" value="HAD_sf"/>
</dbReference>
<dbReference type="InterPro" id="IPR036412">
    <property type="entry name" value="HAD-like_sf"/>
</dbReference>
<gene>
    <name evidence="1" type="ORF">B841_00820</name>
</gene>
<dbReference type="SUPFAM" id="SSF56784">
    <property type="entry name" value="HAD-like"/>
    <property type="match status" value="1"/>
</dbReference>
<dbReference type="Gene3D" id="3.40.50.1000">
    <property type="entry name" value="HAD superfamily/HAD-like"/>
    <property type="match status" value="1"/>
</dbReference>
<dbReference type="PATRIC" id="fig|1224163.3.peg.163"/>
<dbReference type="EMBL" id="CP003924">
    <property type="protein sequence ID" value="AGS33647.1"/>
    <property type="molecule type" value="Genomic_DNA"/>
</dbReference>
<dbReference type="KEGG" id="cmd:B841_00820"/>
<dbReference type="PANTHER" id="PTHR43611:SF3">
    <property type="entry name" value="FLAVIN MONONUCLEOTIDE HYDROLASE 1, CHLOROPLATIC"/>
    <property type="match status" value="1"/>
</dbReference>
<dbReference type="Proteomes" id="UP000015388">
    <property type="component" value="Chromosome"/>
</dbReference>
<organism evidence="1 2">
    <name type="scientific">Corynebacterium maris DSM 45190</name>
    <dbReference type="NCBI Taxonomy" id="1224163"/>
    <lineage>
        <taxon>Bacteria</taxon>
        <taxon>Bacillati</taxon>
        <taxon>Actinomycetota</taxon>
        <taxon>Actinomycetes</taxon>
        <taxon>Mycobacteriales</taxon>
        <taxon>Corynebacteriaceae</taxon>
        <taxon>Corynebacterium</taxon>
    </lineage>
</organism>
<dbReference type="PANTHER" id="PTHR43611">
    <property type="entry name" value="ALPHA-D-GLUCOSE 1-PHOSPHATE PHOSPHATASE"/>
    <property type="match status" value="1"/>
</dbReference>
<evidence type="ECO:0000313" key="1">
    <source>
        <dbReference type="EMBL" id="AGS33647.1"/>
    </source>
</evidence>
<proteinExistence type="predicted"/>
<dbReference type="HOGENOM" id="CLU_045011_9_3_11"/>
<dbReference type="STRING" id="1224163.B841_00820"/>
<dbReference type="Pfam" id="PF00702">
    <property type="entry name" value="Hydrolase"/>
    <property type="match status" value="1"/>
</dbReference>
<dbReference type="RefSeq" id="WP_020933582.1">
    <property type="nucleotide sequence ID" value="NC_021915.1"/>
</dbReference>
<dbReference type="eggNOG" id="COG1011">
    <property type="taxonomic scope" value="Bacteria"/>
</dbReference>
<reference evidence="1 2" key="1">
    <citation type="submission" date="2012-11" db="EMBL/GenBank/DDBJ databases">
        <title>The complete genome sequence of Corynebacterium maris Coryn-1 (=DSM 45190).</title>
        <authorList>
            <person name="Schaffert L."/>
            <person name="Albersmeier A."/>
            <person name="Kalinowski J."/>
            <person name="Ruckert C."/>
        </authorList>
    </citation>
    <scope>NUCLEOTIDE SEQUENCE [LARGE SCALE GENOMIC DNA]</scope>
    <source>
        <strain evidence="2">Coryn-1</strain>
    </source>
</reference>
<dbReference type="OrthoDB" id="9797415at2"/>